<feature type="transmembrane region" description="Helical" evidence="6">
    <location>
        <begin position="260"/>
        <end position="282"/>
    </location>
</feature>
<proteinExistence type="predicted"/>
<feature type="transmembrane region" description="Helical" evidence="6">
    <location>
        <begin position="334"/>
        <end position="357"/>
    </location>
</feature>
<feature type="transmembrane region" description="Helical" evidence="6">
    <location>
        <begin position="302"/>
        <end position="322"/>
    </location>
</feature>
<accession>A0A1G2HNN7</accession>
<dbReference type="Proteomes" id="UP000176855">
    <property type="component" value="Unassembled WGS sequence"/>
</dbReference>
<keyword evidence="2" id="KW-1003">Cell membrane</keyword>
<dbReference type="Pfam" id="PF01943">
    <property type="entry name" value="Polysacc_synt"/>
    <property type="match status" value="1"/>
</dbReference>
<evidence type="ECO:0000256" key="4">
    <source>
        <dbReference type="ARBA" id="ARBA00022989"/>
    </source>
</evidence>
<dbReference type="CDD" id="cd13128">
    <property type="entry name" value="MATE_Wzx_like"/>
    <property type="match status" value="1"/>
</dbReference>
<organism evidence="7 8">
    <name type="scientific">Candidatus Staskawiczbacteria bacterium RIFCSPHIGHO2_01_FULL_39_25</name>
    <dbReference type="NCBI Taxonomy" id="1802202"/>
    <lineage>
        <taxon>Bacteria</taxon>
        <taxon>Candidatus Staskawicziibacteriota</taxon>
    </lineage>
</organism>
<comment type="caution">
    <text evidence="7">The sequence shown here is derived from an EMBL/GenBank/DDBJ whole genome shotgun (WGS) entry which is preliminary data.</text>
</comment>
<feature type="transmembrane region" description="Helical" evidence="6">
    <location>
        <begin position="394"/>
        <end position="417"/>
    </location>
</feature>
<keyword evidence="3 6" id="KW-0812">Transmembrane</keyword>
<feature type="transmembrane region" description="Helical" evidence="6">
    <location>
        <begin position="124"/>
        <end position="148"/>
    </location>
</feature>
<comment type="subcellular location">
    <subcellularLocation>
        <location evidence="1">Cell membrane</location>
        <topology evidence="1">Multi-pass membrane protein</topology>
    </subcellularLocation>
</comment>
<dbReference type="PANTHER" id="PTHR30250:SF11">
    <property type="entry name" value="O-ANTIGEN TRANSPORTER-RELATED"/>
    <property type="match status" value="1"/>
</dbReference>
<feature type="transmembrane region" description="Helical" evidence="6">
    <location>
        <begin position="57"/>
        <end position="75"/>
    </location>
</feature>
<feature type="transmembrane region" description="Helical" evidence="6">
    <location>
        <begin position="20"/>
        <end position="45"/>
    </location>
</feature>
<dbReference type="STRING" id="1802202.A2730_03410"/>
<evidence type="ECO:0000256" key="1">
    <source>
        <dbReference type="ARBA" id="ARBA00004651"/>
    </source>
</evidence>
<feature type="transmembrane region" description="Helical" evidence="6">
    <location>
        <begin position="187"/>
        <end position="208"/>
    </location>
</feature>
<reference evidence="7 8" key="1">
    <citation type="journal article" date="2016" name="Nat. Commun.">
        <title>Thousands of microbial genomes shed light on interconnected biogeochemical processes in an aquifer system.</title>
        <authorList>
            <person name="Anantharaman K."/>
            <person name="Brown C.T."/>
            <person name="Hug L.A."/>
            <person name="Sharon I."/>
            <person name="Castelle C.J."/>
            <person name="Probst A.J."/>
            <person name="Thomas B.C."/>
            <person name="Singh A."/>
            <person name="Wilkins M.J."/>
            <person name="Karaoz U."/>
            <person name="Brodie E.L."/>
            <person name="Williams K.H."/>
            <person name="Hubbard S.S."/>
            <person name="Banfield J.F."/>
        </authorList>
    </citation>
    <scope>NUCLEOTIDE SEQUENCE [LARGE SCALE GENOMIC DNA]</scope>
</reference>
<protein>
    <submittedName>
        <fullName evidence="7">Uncharacterized protein</fullName>
    </submittedName>
</protein>
<sequence>MKFKTVISLFFRNIGIRQTVIKNAFWLVGTQVAISLLNIVLLVLAARVLGATEYGKFAYAMAFVSIIAVMIDLGVSSIMTRELAKESEREKEFSSFFSLKIILSACFFLLTFSISFFITDDIFIRKIIWILSGFVFTESFFQIIYAFFRSRQKMEYEAIFHVGQVLAIIFCGVIAIIAAPSAESLSWGYFIGSSAVLFILLCCVHFWVVPLRWSFAKQSWMVILAMSWPLTFDFVASWMYLSVDTFMIGLFSQPHQVGLFSVATKIIAVIITIAGLVSRSFYPALSKFLKESKEKFQSIWDYNMKIAIALTLPLIVGGVMFASRIINAFYGPDYIASVPVFQVLIFLAGITLLSYPYNMVLAVCGYQKHNFVIIIIGFVTNIILNLLLFSSLGIYGVALATVITSMMVLLLTVALTYRLGIVVPLDWPLLKIFLAAAISCIVVFTILAQAPLYYLSIVFLVPLGIVLYGICMFFMEYISRTFLNASIL</sequence>
<dbReference type="EMBL" id="MHOO01000008">
    <property type="protein sequence ID" value="OGZ64152.1"/>
    <property type="molecule type" value="Genomic_DNA"/>
</dbReference>
<evidence type="ECO:0000313" key="7">
    <source>
        <dbReference type="EMBL" id="OGZ64152.1"/>
    </source>
</evidence>
<gene>
    <name evidence="7" type="ORF">A2730_03410</name>
</gene>
<feature type="transmembrane region" description="Helical" evidence="6">
    <location>
        <begin position="220"/>
        <end position="240"/>
    </location>
</feature>
<dbReference type="PANTHER" id="PTHR30250">
    <property type="entry name" value="PST FAMILY PREDICTED COLANIC ACID TRANSPORTER"/>
    <property type="match status" value="1"/>
</dbReference>
<dbReference type="InterPro" id="IPR002797">
    <property type="entry name" value="Polysacc_synth"/>
</dbReference>
<evidence type="ECO:0000256" key="3">
    <source>
        <dbReference type="ARBA" id="ARBA00022692"/>
    </source>
</evidence>
<feature type="transmembrane region" description="Helical" evidence="6">
    <location>
        <begin position="453"/>
        <end position="475"/>
    </location>
</feature>
<dbReference type="AlphaFoldDB" id="A0A1G2HNN7"/>
<evidence type="ECO:0000313" key="8">
    <source>
        <dbReference type="Proteomes" id="UP000176855"/>
    </source>
</evidence>
<feature type="transmembrane region" description="Helical" evidence="6">
    <location>
        <begin position="369"/>
        <end position="388"/>
    </location>
</feature>
<evidence type="ECO:0000256" key="2">
    <source>
        <dbReference type="ARBA" id="ARBA00022475"/>
    </source>
</evidence>
<name>A0A1G2HNN7_9BACT</name>
<dbReference type="InterPro" id="IPR050833">
    <property type="entry name" value="Poly_Biosynth_Transport"/>
</dbReference>
<keyword evidence="4 6" id="KW-1133">Transmembrane helix</keyword>
<evidence type="ECO:0000256" key="6">
    <source>
        <dbReference type="SAM" id="Phobius"/>
    </source>
</evidence>
<evidence type="ECO:0000256" key="5">
    <source>
        <dbReference type="ARBA" id="ARBA00023136"/>
    </source>
</evidence>
<dbReference type="GO" id="GO:0005886">
    <property type="term" value="C:plasma membrane"/>
    <property type="evidence" value="ECO:0007669"/>
    <property type="project" value="UniProtKB-SubCell"/>
</dbReference>
<feature type="transmembrane region" description="Helical" evidence="6">
    <location>
        <begin position="429"/>
        <end position="447"/>
    </location>
</feature>
<feature type="transmembrane region" description="Helical" evidence="6">
    <location>
        <begin position="96"/>
        <end position="118"/>
    </location>
</feature>
<feature type="transmembrane region" description="Helical" evidence="6">
    <location>
        <begin position="160"/>
        <end position="181"/>
    </location>
</feature>
<keyword evidence="5 6" id="KW-0472">Membrane</keyword>